<proteinExistence type="predicted"/>
<protein>
    <submittedName>
        <fullName evidence="2">Uncharacterized protein</fullName>
    </submittedName>
</protein>
<keyword evidence="3" id="KW-1185">Reference proteome</keyword>
<sequence length="631" mass="71424">MFNSNPSSRTSSWISGSSSLYGTPTTEDSSSTIAYVGPGALPGKFIHGLGSLALSGIKRAQFRLADKPRLRSIRNCFPHYEAKKILEDKVYDDLIDFAIPGVYDSDMQRDALRIILVQIALRQTGQLLRRLFDMISDVRELCGLLSELVRCLPQAWHNKSCPFNVSQQYREACKPTERHPVVPFLDFLLQVAQLSALNPNILPYTIFASSPLDRLSEVCPHPMYTLLSRQYFDTQRPRHNPDTRPLSFITTEYSPNLRRNTWKAMDDHSRSKRFKEIDNCISNLPKHWDSSLVPDACMDLLSFVRTDPGFALPLIAMVFKSDFSPAWSNLAEALAIIPDAEQVLVLSSIAWFLDPKNPYARESTGEYASIVGDIFEALKGGVGAKYRFSAGNSSSALEIWRGVLDVFEKCPEVYDWRILGLSEDGIEDLDDNEETTTAPHPWLSRASIRATLVSDTGTRFYLRVKVDSSESSRHRLLPHKREWQIVKEISDIKDLEGQLRRRHRMVDPEDDDDGGGGSDQDGSRSATPTNTTTAINGMSKIWKNYKKHNWQDKEKLVQSYLNGLLQNPSPDSVDLLVEFFEMPLTEKPSSHKRTVSYPIMRKGKKGKESNRRTLSDHDDFILTANDVGLLW</sequence>
<dbReference type="Proteomes" id="UP001498398">
    <property type="component" value="Unassembled WGS sequence"/>
</dbReference>
<feature type="region of interest" description="Disordered" evidence="1">
    <location>
        <begin position="1"/>
        <end position="23"/>
    </location>
</feature>
<feature type="compositionally biased region" description="Polar residues" evidence="1">
    <location>
        <begin position="524"/>
        <end position="535"/>
    </location>
</feature>
<accession>A0ABR1JQY3</accession>
<organism evidence="2 3">
    <name type="scientific">Marasmiellus scandens</name>
    <dbReference type="NCBI Taxonomy" id="2682957"/>
    <lineage>
        <taxon>Eukaryota</taxon>
        <taxon>Fungi</taxon>
        <taxon>Dikarya</taxon>
        <taxon>Basidiomycota</taxon>
        <taxon>Agaricomycotina</taxon>
        <taxon>Agaricomycetes</taxon>
        <taxon>Agaricomycetidae</taxon>
        <taxon>Agaricales</taxon>
        <taxon>Marasmiineae</taxon>
        <taxon>Omphalotaceae</taxon>
        <taxon>Marasmiellus</taxon>
    </lineage>
</organism>
<feature type="region of interest" description="Disordered" evidence="1">
    <location>
        <begin position="499"/>
        <end position="535"/>
    </location>
</feature>
<gene>
    <name evidence="2" type="ORF">VKT23_005438</name>
</gene>
<comment type="caution">
    <text evidence="2">The sequence shown here is derived from an EMBL/GenBank/DDBJ whole genome shotgun (WGS) entry which is preliminary data.</text>
</comment>
<evidence type="ECO:0000313" key="2">
    <source>
        <dbReference type="EMBL" id="KAK7465461.1"/>
    </source>
</evidence>
<name>A0ABR1JQY3_9AGAR</name>
<evidence type="ECO:0000256" key="1">
    <source>
        <dbReference type="SAM" id="MobiDB-lite"/>
    </source>
</evidence>
<dbReference type="EMBL" id="JBANRG010000006">
    <property type="protein sequence ID" value="KAK7465461.1"/>
    <property type="molecule type" value="Genomic_DNA"/>
</dbReference>
<evidence type="ECO:0000313" key="3">
    <source>
        <dbReference type="Proteomes" id="UP001498398"/>
    </source>
</evidence>
<reference evidence="2 3" key="1">
    <citation type="submission" date="2024-01" db="EMBL/GenBank/DDBJ databases">
        <title>A draft genome for the cacao thread blight pathogen Marasmiellus scandens.</title>
        <authorList>
            <person name="Baruah I.K."/>
            <person name="Leung J."/>
            <person name="Bukari Y."/>
            <person name="Amoako-Attah I."/>
            <person name="Meinhardt L.W."/>
            <person name="Bailey B.A."/>
            <person name="Cohen S.P."/>
        </authorList>
    </citation>
    <scope>NUCLEOTIDE SEQUENCE [LARGE SCALE GENOMIC DNA]</scope>
    <source>
        <strain evidence="2 3">GH-19</strain>
    </source>
</reference>
<feature type="compositionally biased region" description="Low complexity" evidence="1">
    <location>
        <begin position="7"/>
        <end position="19"/>
    </location>
</feature>